<sequence>MYKKVEESLFGINAEPGTFHLKNKGITIIAKSVDQQGDDIYDIHMLSGTHGIVDGGHTYKIIVDNLENSALPDDQYVMVEVRTGIPEQWIPEIAGGLNTSVQVQDMSLDQLRGLFNWISEELKGEKYATQIAWSENDPGDYDARDIVSLLMMFNVELFPNERDEHPVSGYEKKSTALKLFEDKTDSFKRMKPILKDILTLHDTIAYHAKEVWNKATPGGRGGNLSFIENREKGAFDFHFISKRGQHRLMGGALYPILGAFRWYVVTDPKTLNMRWRGGFESVLSAWNRDGAELLKATKQMSDELGRNPNAIGKSRPHWANLHTIVAKKDLMSRASR</sequence>
<feature type="domain" description="Abortive phage infection protein C-terminal" evidence="1">
    <location>
        <begin position="12"/>
        <end position="144"/>
    </location>
</feature>
<dbReference type="AlphaFoldDB" id="A0A1F6TED3"/>
<evidence type="ECO:0000313" key="3">
    <source>
        <dbReference type="Proteomes" id="UP000177925"/>
    </source>
</evidence>
<comment type="caution">
    <text evidence="2">The sequence shown here is derived from an EMBL/GenBank/DDBJ whole genome shotgun (WGS) entry which is preliminary data.</text>
</comment>
<dbReference type="Proteomes" id="UP000177925">
    <property type="component" value="Unassembled WGS sequence"/>
</dbReference>
<gene>
    <name evidence="2" type="ORF">A2150_03540</name>
</gene>
<proteinExistence type="predicted"/>
<evidence type="ECO:0000313" key="2">
    <source>
        <dbReference type="EMBL" id="OGI43501.1"/>
    </source>
</evidence>
<organism evidence="2 3">
    <name type="scientific">Candidatus Muproteobacteria bacterium RBG_16_64_11</name>
    <dbReference type="NCBI Taxonomy" id="1817758"/>
    <lineage>
        <taxon>Bacteria</taxon>
        <taxon>Pseudomonadati</taxon>
        <taxon>Pseudomonadota</taxon>
        <taxon>Candidatus Muproteobacteria</taxon>
    </lineage>
</organism>
<protein>
    <recommendedName>
        <fullName evidence="1">Abortive phage infection protein C-terminal domain-containing protein</fullName>
    </recommendedName>
</protein>
<reference evidence="2 3" key="1">
    <citation type="journal article" date="2016" name="Nat. Commun.">
        <title>Thousands of microbial genomes shed light on interconnected biogeochemical processes in an aquifer system.</title>
        <authorList>
            <person name="Anantharaman K."/>
            <person name="Brown C.T."/>
            <person name="Hug L.A."/>
            <person name="Sharon I."/>
            <person name="Castelle C.J."/>
            <person name="Probst A.J."/>
            <person name="Thomas B.C."/>
            <person name="Singh A."/>
            <person name="Wilkins M.J."/>
            <person name="Karaoz U."/>
            <person name="Brodie E.L."/>
            <person name="Williams K.H."/>
            <person name="Hubbard S.S."/>
            <person name="Banfield J.F."/>
        </authorList>
    </citation>
    <scope>NUCLEOTIDE SEQUENCE [LARGE SCALE GENOMIC DNA]</scope>
</reference>
<dbReference type="Pfam" id="PF10592">
    <property type="entry name" value="AIPR"/>
    <property type="match status" value="1"/>
</dbReference>
<evidence type="ECO:0000259" key="1">
    <source>
        <dbReference type="Pfam" id="PF10592"/>
    </source>
</evidence>
<accession>A0A1F6TED3</accession>
<dbReference type="EMBL" id="MFSS01000053">
    <property type="protein sequence ID" value="OGI43501.1"/>
    <property type="molecule type" value="Genomic_DNA"/>
</dbReference>
<dbReference type="InterPro" id="IPR018891">
    <property type="entry name" value="AIPR_C"/>
</dbReference>
<name>A0A1F6TED3_9PROT</name>